<keyword evidence="2" id="KW-1133">Transmembrane helix</keyword>
<dbReference type="GO" id="GO:0005179">
    <property type="term" value="F:hormone activity"/>
    <property type="evidence" value="ECO:0007669"/>
    <property type="project" value="UniProtKB-KW"/>
</dbReference>
<sequence>MKNVHERKHFNNFFLHLLQFYLPHFIFVWLLSFSEDEQHLRRRYAESVIASEISKIRDSMLQRNFIDFLLNQKGKRSRSAAVEEDQEERWYNDLLKLSLHDKQRNI</sequence>
<dbReference type="Gene3D" id="6.10.250.590">
    <property type="match status" value="1"/>
</dbReference>
<dbReference type="GO" id="GO:0050796">
    <property type="term" value="P:regulation of insulin secretion"/>
    <property type="evidence" value="ECO:0007669"/>
    <property type="project" value="InterPro"/>
</dbReference>
<keyword evidence="4" id="KW-1185">Reference proteome</keyword>
<proteinExistence type="predicted"/>
<dbReference type="GO" id="GO:0042594">
    <property type="term" value="P:response to starvation"/>
    <property type="evidence" value="ECO:0007669"/>
    <property type="project" value="TreeGrafter"/>
</dbReference>
<keyword evidence="2" id="KW-0812">Transmembrane</keyword>
<dbReference type="Proteomes" id="UP001501940">
    <property type="component" value="Chromosome 18"/>
</dbReference>
<organism evidence="3 4">
    <name type="scientific">Amphiprion ocellaris</name>
    <name type="common">Clown anemonefish</name>
    <dbReference type="NCBI Taxonomy" id="80972"/>
    <lineage>
        <taxon>Eukaryota</taxon>
        <taxon>Metazoa</taxon>
        <taxon>Chordata</taxon>
        <taxon>Craniata</taxon>
        <taxon>Vertebrata</taxon>
        <taxon>Euteleostomi</taxon>
        <taxon>Actinopterygii</taxon>
        <taxon>Neopterygii</taxon>
        <taxon>Teleostei</taxon>
        <taxon>Neoteleostei</taxon>
        <taxon>Acanthomorphata</taxon>
        <taxon>Ovalentaria</taxon>
        <taxon>Pomacentridae</taxon>
        <taxon>Amphiprion</taxon>
    </lineage>
</organism>
<reference evidence="3 4" key="1">
    <citation type="submission" date="2022-01" db="EMBL/GenBank/DDBJ databases">
        <title>A chromosome-scale genome assembly of the false clownfish, Amphiprion ocellaris.</title>
        <authorList>
            <person name="Ryu T."/>
        </authorList>
    </citation>
    <scope>NUCLEOTIDE SEQUENCE [LARGE SCALE GENOMIC DNA]</scope>
</reference>
<reference evidence="3" key="2">
    <citation type="submission" date="2025-08" db="UniProtKB">
        <authorList>
            <consortium name="Ensembl"/>
        </authorList>
    </citation>
    <scope>IDENTIFICATION</scope>
</reference>
<evidence type="ECO:0000313" key="3">
    <source>
        <dbReference type="Ensembl" id="ENSAOCP00000003634.2"/>
    </source>
</evidence>
<dbReference type="GO" id="GO:0031769">
    <property type="term" value="F:glucagon receptor binding"/>
    <property type="evidence" value="ECO:0007669"/>
    <property type="project" value="TreeGrafter"/>
</dbReference>
<dbReference type="GO" id="GO:0005615">
    <property type="term" value="C:extracellular space"/>
    <property type="evidence" value="ECO:0007669"/>
    <property type="project" value="TreeGrafter"/>
</dbReference>
<accession>A0A3Q1AS64</accession>
<evidence type="ECO:0000313" key="4">
    <source>
        <dbReference type="Proteomes" id="UP001501940"/>
    </source>
</evidence>
<dbReference type="GO" id="GO:0009749">
    <property type="term" value="P:response to glucose"/>
    <property type="evidence" value="ECO:0007669"/>
    <property type="project" value="InterPro"/>
</dbReference>
<dbReference type="Ensembl" id="ENSAOCT00000009445.2">
    <property type="protein sequence ID" value="ENSAOCP00000003634.2"/>
    <property type="gene ID" value="ENSAOCG00000006940.2"/>
</dbReference>
<evidence type="ECO:0000256" key="1">
    <source>
        <dbReference type="ARBA" id="ARBA00022702"/>
    </source>
</evidence>
<dbReference type="GeneTree" id="ENSGT00940000177404"/>
<reference evidence="3" key="3">
    <citation type="submission" date="2025-09" db="UniProtKB">
        <authorList>
            <consortium name="Ensembl"/>
        </authorList>
    </citation>
    <scope>IDENTIFICATION</scope>
</reference>
<dbReference type="GO" id="GO:0042304">
    <property type="term" value="P:regulation of fatty acid biosynthetic process"/>
    <property type="evidence" value="ECO:0007669"/>
    <property type="project" value="InterPro"/>
</dbReference>
<protein>
    <recommendedName>
        <fullName evidence="5">Gastric inhibitory polypeptide</fullName>
    </recommendedName>
</protein>
<feature type="transmembrane region" description="Helical" evidence="2">
    <location>
        <begin position="13"/>
        <end position="33"/>
    </location>
</feature>
<keyword evidence="1" id="KW-0372">Hormone</keyword>
<evidence type="ECO:0008006" key="5">
    <source>
        <dbReference type="Google" id="ProtNLM"/>
    </source>
</evidence>
<dbReference type="STRING" id="80972.ENSAOCP00000003634"/>
<dbReference type="PANTHER" id="PTHR15211">
    <property type="entry name" value="GLUCOSE-DEPENDENT INSULINOTROPIC POLYPEPTIDE"/>
    <property type="match status" value="1"/>
</dbReference>
<dbReference type="PANTHER" id="PTHR15211:SF0">
    <property type="entry name" value="GASTRIC INHIBITORY POLYPEPTIDE"/>
    <property type="match status" value="1"/>
</dbReference>
<name>A0A3Q1AS64_AMPOC</name>
<dbReference type="AlphaFoldDB" id="A0A3Q1AS64"/>
<dbReference type="OMA" id="GACHEED"/>
<dbReference type="InterPro" id="IPR039078">
    <property type="entry name" value="GIP"/>
</dbReference>
<keyword evidence="2" id="KW-0472">Membrane</keyword>
<evidence type="ECO:0000256" key="2">
    <source>
        <dbReference type="SAM" id="Phobius"/>
    </source>
</evidence>